<comment type="catalytic activity">
    <reaction evidence="8">
        <text>(1S,2R)-1-C-(indol-3-yl)glycerol 3-phosphate + L-serine = D-glyceraldehyde 3-phosphate + L-tryptophan + H2O</text>
        <dbReference type="Rhea" id="RHEA:10532"/>
        <dbReference type="ChEBI" id="CHEBI:15377"/>
        <dbReference type="ChEBI" id="CHEBI:33384"/>
        <dbReference type="ChEBI" id="CHEBI:57912"/>
        <dbReference type="ChEBI" id="CHEBI:58866"/>
        <dbReference type="ChEBI" id="CHEBI:59776"/>
        <dbReference type="EC" id="4.2.1.20"/>
    </reaction>
</comment>
<proteinExistence type="inferred from homology"/>
<protein>
    <recommendedName>
        <fullName evidence="3">tryptophan synthase</fullName>
        <ecNumber evidence="3">4.2.1.20</ecNumber>
    </recommendedName>
</protein>
<keyword evidence="7 10" id="KW-0456">Lyase</keyword>
<dbReference type="InterPro" id="IPR002028">
    <property type="entry name" value="Trp_synthase_suA"/>
</dbReference>
<evidence type="ECO:0000256" key="7">
    <source>
        <dbReference type="ARBA" id="ARBA00023239"/>
    </source>
</evidence>
<dbReference type="NCBIfam" id="TIGR00262">
    <property type="entry name" value="trpA"/>
    <property type="match status" value="1"/>
</dbReference>
<evidence type="ECO:0000313" key="11">
    <source>
        <dbReference type="Proteomes" id="UP000699985"/>
    </source>
</evidence>
<evidence type="ECO:0000256" key="5">
    <source>
        <dbReference type="ARBA" id="ARBA00022822"/>
    </source>
</evidence>
<dbReference type="Gene3D" id="3.20.20.70">
    <property type="entry name" value="Aldolase class I"/>
    <property type="match status" value="1"/>
</dbReference>
<comment type="similarity">
    <text evidence="9">Belongs to the TrpA family.</text>
</comment>
<gene>
    <name evidence="10" type="primary">trpA</name>
    <name evidence="10" type="ORF">EBX29_03955</name>
</gene>
<dbReference type="CDD" id="cd04724">
    <property type="entry name" value="Tryptophan_synthase_alpha"/>
    <property type="match status" value="1"/>
</dbReference>
<evidence type="ECO:0000256" key="1">
    <source>
        <dbReference type="ARBA" id="ARBA00004733"/>
    </source>
</evidence>
<evidence type="ECO:0000256" key="6">
    <source>
        <dbReference type="ARBA" id="ARBA00023141"/>
    </source>
</evidence>
<dbReference type="InterPro" id="IPR011060">
    <property type="entry name" value="RibuloseP-bd_barrel"/>
</dbReference>
<name>A0A966HMF4_9PROT</name>
<accession>A0A966HMF4</accession>
<dbReference type="GO" id="GO:0005829">
    <property type="term" value="C:cytosol"/>
    <property type="evidence" value="ECO:0007669"/>
    <property type="project" value="TreeGrafter"/>
</dbReference>
<dbReference type="PANTHER" id="PTHR43406">
    <property type="entry name" value="TRYPTOPHAN SYNTHASE, ALPHA CHAIN"/>
    <property type="match status" value="1"/>
</dbReference>
<dbReference type="InterPro" id="IPR013785">
    <property type="entry name" value="Aldolase_TIM"/>
</dbReference>
<evidence type="ECO:0000256" key="2">
    <source>
        <dbReference type="ARBA" id="ARBA00011270"/>
    </source>
</evidence>
<dbReference type="Proteomes" id="UP000699985">
    <property type="component" value="Unassembled WGS sequence"/>
</dbReference>
<organism evidence="10 11">
    <name type="scientific">Candidatus Fonsibacter lacus</name>
    <dbReference type="NCBI Taxonomy" id="2576439"/>
    <lineage>
        <taxon>Bacteria</taxon>
        <taxon>Pseudomonadati</taxon>
        <taxon>Pseudomonadota</taxon>
        <taxon>Alphaproteobacteria</taxon>
        <taxon>Candidatus Pelagibacterales</taxon>
        <taxon>Candidatus Pelagibacterales incertae sedis</taxon>
        <taxon>Candidatus Fonsibacter</taxon>
    </lineage>
</organism>
<evidence type="ECO:0000256" key="8">
    <source>
        <dbReference type="ARBA" id="ARBA00049047"/>
    </source>
</evidence>
<reference evidence="10" key="1">
    <citation type="submission" date="2018-10" db="EMBL/GenBank/DDBJ databases">
        <title>Iterative Subtractive Binning of Freshwater Chronoseries Metagenomes Recovers Nearly Complete Genomes from over Four Hundred Novel Species.</title>
        <authorList>
            <person name="Rodriguez-R L.M."/>
            <person name="Tsementzi D."/>
            <person name="Luo C."/>
            <person name="Konstantinidis K.T."/>
        </authorList>
    </citation>
    <scope>NUCLEOTIDE SEQUENCE</scope>
    <source>
        <strain evidence="10">WB8_1A_003</strain>
    </source>
</reference>
<comment type="pathway">
    <text evidence="1">Amino-acid biosynthesis; L-tryptophan biosynthesis; L-tryptophan from chorismate: step 5/5.</text>
</comment>
<sequence length="206" mass="23354">GKQIQNSSYRALKHGVKINDVFQIVKDFKNTHFAKPTILMGYYNQILQYGENKFLNKCKNIGVDGLIVVDLPFPENKEFADKCKKNHITFVQLIAPTTSDERMKQIIKNSHDMIYYISMLSTTGGKLKVSPKQILKNYFKIKRINKDKNIVIGFGITEKTIKSLRTADGLVVGSQLCKGITDSLKTKKSPVKTLNKIVKSLKSKIQ</sequence>
<evidence type="ECO:0000256" key="9">
    <source>
        <dbReference type="RuleBase" id="RU003662"/>
    </source>
</evidence>
<evidence type="ECO:0000256" key="3">
    <source>
        <dbReference type="ARBA" id="ARBA00012043"/>
    </source>
</evidence>
<keyword evidence="5" id="KW-0822">Tryptophan biosynthesis</keyword>
<dbReference type="AlphaFoldDB" id="A0A966HMF4"/>
<dbReference type="GO" id="GO:0004834">
    <property type="term" value="F:tryptophan synthase activity"/>
    <property type="evidence" value="ECO:0007669"/>
    <property type="project" value="UniProtKB-EC"/>
</dbReference>
<comment type="caution">
    <text evidence="10">The sequence shown here is derived from an EMBL/GenBank/DDBJ whole genome shotgun (WGS) entry which is preliminary data.</text>
</comment>
<feature type="non-terminal residue" evidence="10">
    <location>
        <position position="1"/>
    </location>
</feature>
<keyword evidence="4" id="KW-0028">Amino-acid biosynthesis</keyword>
<dbReference type="SUPFAM" id="SSF51366">
    <property type="entry name" value="Ribulose-phoshate binding barrel"/>
    <property type="match status" value="1"/>
</dbReference>
<dbReference type="PANTHER" id="PTHR43406:SF1">
    <property type="entry name" value="TRYPTOPHAN SYNTHASE ALPHA CHAIN, CHLOROPLASTIC"/>
    <property type="match status" value="1"/>
</dbReference>
<dbReference type="EMBL" id="RGMI01000227">
    <property type="protein sequence ID" value="NCU50904.1"/>
    <property type="molecule type" value="Genomic_DNA"/>
</dbReference>
<dbReference type="EC" id="4.2.1.20" evidence="3"/>
<keyword evidence="6" id="KW-0057">Aromatic amino acid biosynthesis</keyword>
<evidence type="ECO:0000313" key="10">
    <source>
        <dbReference type="EMBL" id="NCU50904.1"/>
    </source>
</evidence>
<evidence type="ECO:0000256" key="4">
    <source>
        <dbReference type="ARBA" id="ARBA00022605"/>
    </source>
</evidence>
<comment type="subunit">
    <text evidence="2">Tetramer of two alpha and two beta chains.</text>
</comment>
<dbReference type="Pfam" id="PF00290">
    <property type="entry name" value="Trp_syntA"/>
    <property type="match status" value="1"/>
</dbReference>